<organism evidence="8 9">
    <name type="scientific">Tetrabaena socialis</name>
    <dbReference type="NCBI Taxonomy" id="47790"/>
    <lineage>
        <taxon>Eukaryota</taxon>
        <taxon>Viridiplantae</taxon>
        <taxon>Chlorophyta</taxon>
        <taxon>core chlorophytes</taxon>
        <taxon>Chlorophyceae</taxon>
        <taxon>CS clade</taxon>
        <taxon>Chlamydomonadales</taxon>
        <taxon>Tetrabaenaceae</taxon>
        <taxon>Tetrabaena</taxon>
    </lineage>
</organism>
<dbReference type="AlphaFoldDB" id="A0A2J8AEG3"/>
<dbReference type="InterPro" id="IPR036322">
    <property type="entry name" value="WD40_repeat_dom_sf"/>
</dbReference>
<feature type="region of interest" description="Disordered" evidence="7">
    <location>
        <begin position="405"/>
        <end position="427"/>
    </location>
</feature>
<feature type="compositionally biased region" description="Low complexity" evidence="7">
    <location>
        <begin position="89"/>
        <end position="98"/>
    </location>
</feature>
<evidence type="ECO:0000256" key="4">
    <source>
        <dbReference type="ARBA" id="ARBA00022763"/>
    </source>
</evidence>
<dbReference type="EMBL" id="PGGS01000043">
    <property type="protein sequence ID" value="PNH10915.1"/>
    <property type="molecule type" value="Genomic_DNA"/>
</dbReference>
<dbReference type="InterPro" id="IPR019775">
    <property type="entry name" value="WD40_repeat_CS"/>
</dbReference>
<dbReference type="PROSITE" id="PS00678">
    <property type="entry name" value="WD_REPEATS_1"/>
    <property type="match status" value="1"/>
</dbReference>
<feature type="compositionally biased region" description="Low complexity" evidence="7">
    <location>
        <begin position="245"/>
        <end position="258"/>
    </location>
</feature>
<proteinExistence type="inferred from homology"/>
<feature type="compositionally biased region" description="Low complexity" evidence="7">
    <location>
        <begin position="284"/>
        <end position="299"/>
    </location>
</feature>
<dbReference type="Proteomes" id="UP000236333">
    <property type="component" value="Unassembled WGS sequence"/>
</dbReference>
<dbReference type="Gene3D" id="2.130.10.10">
    <property type="entry name" value="YVTN repeat-like/Quinoprotein amine dehydrogenase"/>
    <property type="match status" value="2"/>
</dbReference>
<feature type="region of interest" description="Disordered" evidence="7">
    <location>
        <begin position="133"/>
        <end position="153"/>
    </location>
</feature>
<feature type="region of interest" description="Disordered" evidence="7">
    <location>
        <begin position="71"/>
        <end position="101"/>
    </location>
</feature>
<dbReference type="GO" id="GO:0003677">
    <property type="term" value="F:DNA binding"/>
    <property type="evidence" value="ECO:0007669"/>
    <property type="project" value="UniProtKB-KW"/>
</dbReference>
<dbReference type="SMART" id="SM00320">
    <property type="entry name" value="WD40"/>
    <property type="match status" value="3"/>
</dbReference>
<dbReference type="PANTHER" id="PTHR14773:SF0">
    <property type="entry name" value="WD REPEAT-CONTAINING PROTEIN 76"/>
    <property type="match status" value="1"/>
</dbReference>
<keyword evidence="2 6" id="KW-0853">WD repeat</keyword>
<feature type="compositionally biased region" description="Low complexity" evidence="7">
    <location>
        <begin position="71"/>
        <end position="82"/>
    </location>
</feature>
<dbReference type="GO" id="GO:2000001">
    <property type="term" value="P:regulation of DNA damage checkpoint"/>
    <property type="evidence" value="ECO:0007669"/>
    <property type="project" value="TreeGrafter"/>
</dbReference>
<feature type="compositionally biased region" description="Low complexity" evidence="7">
    <location>
        <begin position="311"/>
        <end position="320"/>
    </location>
</feature>
<protein>
    <submittedName>
        <fullName evidence="8">WD repeat domain-containing protein</fullName>
    </submittedName>
</protein>
<dbReference type="GO" id="GO:0005634">
    <property type="term" value="C:nucleus"/>
    <property type="evidence" value="ECO:0007669"/>
    <property type="project" value="TreeGrafter"/>
</dbReference>
<feature type="region of interest" description="Disordered" evidence="7">
    <location>
        <begin position="219"/>
        <end position="258"/>
    </location>
</feature>
<dbReference type="PANTHER" id="PTHR14773">
    <property type="entry name" value="WD REPEAT-CONTAINING PROTEIN 76"/>
    <property type="match status" value="1"/>
</dbReference>
<keyword evidence="5" id="KW-0238">DNA-binding</keyword>
<keyword evidence="3" id="KW-0677">Repeat</keyword>
<dbReference type="InterPro" id="IPR015943">
    <property type="entry name" value="WD40/YVTN_repeat-like_dom_sf"/>
</dbReference>
<feature type="compositionally biased region" description="Gly residues" evidence="7">
    <location>
        <begin position="139"/>
        <end position="148"/>
    </location>
</feature>
<dbReference type="InterPro" id="IPR001680">
    <property type="entry name" value="WD40_rpt"/>
</dbReference>
<reference evidence="8 9" key="1">
    <citation type="journal article" date="2017" name="Mol. Biol. Evol.">
        <title>The 4-celled Tetrabaena socialis nuclear genome reveals the essential components for genetic control of cell number at the origin of multicellularity in the volvocine lineage.</title>
        <authorList>
            <person name="Featherston J."/>
            <person name="Arakaki Y."/>
            <person name="Hanschen E.R."/>
            <person name="Ferris P.J."/>
            <person name="Michod R.E."/>
            <person name="Olson B.J.S.C."/>
            <person name="Nozaki H."/>
            <person name="Durand P.M."/>
        </authorList>
    </citation>
    <scope>NUCLEOTIDE SEQUENCE [LARGE SCALE GENOMIC DNA]</scope>
    <source>
        <strain evidence="8 9">NIES-571</strain>
    </source>
</reference>
<evidence type="ECO:0000256" key="5">
    <source>
        <dbReference type="ARBA" id="ARBA00023125"/>
    </source>
</evidence>
<comment type="caution">
    <text evidence="8">The sequence shown here is derived from an EMBL/GenBank/DDBJ whole genome shotgun (WGS) entry which is preliminary data.</text>
</comment>
<feature type="repeat" description="WD" evidence="6">
    <location>
        <begin position="560"/>
        <end position="602"/>
    </location>
</feature>
<dbReference type="OrthoDB" id="9890280at2759"/>
<gene>
    <name evidence="8" type="ORF">TSOC_002318</name>
</gene>
<dbReference type="GO" id="GO:0006974">
    <property type="term" value="P:DNA damage response"/>
    <property type="evidence" value="ECO:0007669"/>
    <property type="project" value="UniProtKB-KW"/>
</dbReference>
<dbReference type="SUPFAM" id="SSF50978">
    <property type="entry name" value="WD40 repeat-like"/>
    <property type="match status" value="1"/>
</dbReference>
<feature type="region of interest" description="Disordered" evidence="7">
    <location>
        <begin position="271"/>
        <end position="338"/>
    </location>
</feature>
<evidence type="ECO:0000256" key="2">
    <source>
        <dbReference type="ARBA" id="ARBA00022574"/>
    </source>
</evidence>
<evidence type="ECO:0000256" key="7">
    <source>
        <dbReference type="SAM" id="MobiDB-lite"/>
    </source>
</evidence>
<evidence type="ECO:0000313" key="8">
    <source>
        <dbReference type="EMBL" id="PNH10915.1"/>
    </source>
</evidence>
<sequence length="784" mass="77849">MAPNRLPSEPGVALRWTSLPGQSASTLELEWRGAPPGGRRAATQHHEPAALFAALSVCLARDAPANVTTASPASAAPAAQPAGRRHTQAAAPAVAGADGADGGGRRQLLCALTGTALQPEDVVLLLPAPGPAPGPGPVTAGGGKGGARAGSKAGRAAAEGQAVDSAGVPGVLAVQLEAGVGLLRPLLAAVAVGGEGAAARVRGLDSLPEPQHTRAAAALAAAAAAEEEGAEGAVAPAGGPPPAIPTGSGSGSPAASGPVVAAAVDARMGLEAAQPPPKRQRRSPGPAEEGGQAAAAAAEPPAPPPPRRSARGATAAVAATAPPPPPLPPAHARAAAAAVHPVQHAAAAAANAAAGSSPSVVQMLDLDRERAERMERNRRMLLQLHLPALVEEAAAAARAEVAGGKATRHASQRGVGGKSLPFRSDNGGEDGASDAAFLANLRAWAAAGAASAPPHGQGAGRGAGGRALAKLGLANGDVAKVTKDGVTHLAWLPGSERLLLAAGDKGGRVSLWDVEGQESGAAADTDGVLMFSPHGEYVSGMRWLGREAAVGPCRLITASYDGSLRKINTLHLEPSSCQLLASSASDGTVCIWDVRRLDAAAAAAGAGGGGGGKGGKGQAKECKALCVLRHAKSCHAAYWAHDGSKRLLSTSYDDTVRIWADPGAGGAAADGRHHCQRLSIHHNNQTGRWITPFRRAEAAWRAGGGRAVWSAQCDAVVVGSMRRGLDLFQADDPGAGAASAGGGGQLLASLSSEHLTAIPSRAAPHPLLPALVAATSSGRCHVWR</sequence>
<name>A0A2J8AEG3_9CHLO</name>
<evidence type="ECO:0000256" key="1">
    <source>
        <dbReference type="ARBA" id="ARBA00005434"/>
    </source>
</evidence>
<comment type="similarity">
    <text evidence="1">Belongs to the WD repeat DDB2/WDR76 family.</text>
</comment>
<evidence type="ECO:0000256" key="3">
    <source>
        <dbReference type="ARBA" id="ARBA00022737"/>
    </source>
</evidence>
<dbReference type="Pfam" id="PF00400">
    <property type="entry name" value="WD40"/>
    <property type="match status" value="2"/>
</dbReference>
<accession>A0A2J8AEG3</accession>
<evidence type="ECO:0000313" key="9">
    <source>
        <dbReference type="Proteomes" id="UP000236333"/>
    </source>
</evidence>
<keyword evidence="4" id="KW-0227">DNA damage</keyword>
<evidence type="ECO:0000256" key="6">
    <source>
        <dbReference type="PROSITE-ProRule" id="PRU00221"/>
    </source>
</evidence>
<keyword evidence="9" id="KW-1185">Reference proteome</keyword>
<dbReference type="PROSITE" id="PS50082">
    <property type="entry name" value="WD_REPEATS_2"/>
    <property type="match status" value="1"/>
</dbReference>
<dbReference type="InterPro" id="IPR050853">
    <property type="entry name" value="WD_repeat_DNA-damage-binding"/>
</dbReference>